<dbReference type="Pfam" id="PF04303">
    <property type="entry name" value="PrpF"/>
    <property type="match status" value="1"/>
</dbReference>
<comment type="similarity">
    <text evidence="1">Belongs to the PrpF family.</text>
</comment>
<gene>
    <name evidence="5" type="ORF">EVOR1521_LOCUS22753</name>
</gene>
<feature type="transmembrane region" description="Helical" evidence="3">
    <location>
        <begin position="35"/>
        <end position="53"/>
    </location>
</feature>
<accession>A0AA36J3Y6</accession>
<sequence length="587" mass="62751">MAVWFRLALLAALAAALQLTVLTLAAASQEDGVALWAVSCGCALANVVAFASYRPQVRGLIGSKGLAPAQGALQRMEAAKLRFARGPCCFRLLKSPGTVSDRTLLGCCDLGLLASTLLATEKWARAKTGASMAMKALLSYQAVLEWRISYADMTYDRTKMESLIHLAEEQKPVLELVSLLERERDSHLIQLQGTAAAKARSIVDLMQHADKAWRLFFRAAHLPKPGPDRDGLILAALGSPDPSGLQLNGLGGGISSTSKVVIISKSEREGCDVDYLFGQVEIKERHVNWQGSCGNLSAGVGLFALAEGFLPRSQGTQVVRVWQVNQGYGMKASFWSLKRTFGQVHVPQGVDAPLEADEDSHDLMQLAGIPGAEPPVYVELLEPHVGKPLLPTGQPTDLLQLADGRQVEATLVTAGNPTVFLPAKAANLQGTELPADLDYQQLLPLVEEVRHLAAPLFGIEVSDQPRVSFVAAPEAYATSGGEKVAAEAMDLLARISTPGRIHHAFTGTGSIALACAAQVADSVVYRCIPAANRASKIRIGHPGGVMEVLADVQKDPDGWRATGAGFQRTARYLMRGEVFIPRPGRAP</sequence>
<evidence type="ECO:0000313" key="6">
    <source>
        <dbReference type="Proteomes" id="UP001178507"/>
    </source>
</evidence>
<evidence type="ECO:0000256" key="4">
    <source>
        <dbReference type="SAM" id="SignalP"/>
    </source>
</evidence>
<keyword evidence="4" id="KW-0732">Signal</keyword>
<dbReference type="SUPFAM" id="SSF54506">
    <property type="entry name" value="Diaminopimelate epimerase-like"/>
    <property type="match status" value="2"/>
</dbReference>
<evidence type="ECO:0000313" key="5">
    <source>
        <dbReference type="EMBL" id="CAJ1399167.1"/>
    </source>
</evidence>
<feature type="signal peptide" evidence="4">
    <location>
        <begin position="1"/>
        <end position="16"/>
    </location>
</feature>
<protein>
    <submittedName>
        <fullName evidence="5">Uncharacterized protein</fullName>
    </submittedName>
</protein>
<keyword evidence="3" id="KW-0812">Transmembrane</keyword>
<dbReference type="GO" id="GO:0016853">
    <property type="term" value="F:isomerase activity"/>
    <property type="evidence" value="ECO:0007669"/>
    <property type="project" value="UniProtKB-KW"/>
</dbReference>
<dbReference type="Gene3D" id="3.10.310.10">
    <property type="entry name" value="Diaminopimelate Epimerase, Chain A, domain 1"/>
    <property type="match status" value="2"/>
</dbReference>
<evidence type="ECO:0000256" key="2">
    <source>
        <dbReference type="ARBA" id="ARBA00023235"/>
    </source>
</evidence>
<evidence type="ECO:0000256" key="3">
    <source>
        <dbReference type="SAM" id="Phobius"/>
    </source>
</evidence>
<reference evidence="5" key="1">
    <citation type="submission" date="2023-08" db="EMBL/GenBank/DDBJ databases">
        <authorList>
            <person name="Chen Y."/>
            <person name="Shah S."/>
            <person name="Dougan E. K."/>
            <person name="Thang M."/>
            <person name="Chan C."/>
        </authorList>
    </citation>
    <scope>NUCLEOTIDE SEQUENCE</scope>
</reference>
<feature type="chain" id="PRO_5041379316" evidence="4">
    <location>
        <begin position="17"/>
        <end position="587"/>
    </location>
</feature>
<keyword evidence="3" id="KW-1133">Transmembrane helix</keyword>
<dbReference type="PANTHER" id="PTHR43709:SF3">
    <property type="entry name" value="ISOMERASE YBHH-RELATED"/>
    <property type="match status" value="1"/>
</dbReference>
<dbReference type="EMBL" id="CAUJNA010003327">
    <property type="protein sequence ID" value="CAJ1399167.1"/>
    <property type="molecule type" value="Genomic_DNA"/>
</dbReference>
<evidence type="ECO:0000256" key="1">
    <source>
        <dbReference type="ARBA" id="ARBA00007673"/>
    </source>
</evidence>
<dbReference type="PANTHER" id="PTHR43709">
    <property type="entry name" value="ACONITATE ISOMERASE-RELATED"/>
    <property type="match status" value="1"/>
</dbReference>
<dbReference type="InterPro" id="IPR007400">
    <property type="entry name" value="PrpF-like"/>
</dbReference>
<keyword evidence="2" id="KW-0413">Isomerase</keyword>
<keyword evidence="6" id="KW-1185">Reference proteome</keyword>
<dbReference type="AlphaFoldDB" id="A0AA36J3Y6"/>
<name>A0AA36J3Y6_9DINO</name>
<organism evidence="5 6">
    <name type="scientific">Effrenium voratum</name>
    <dbReference type="NCBI Taxonomy" id="2562239"/>
    <lineage>
        <taxon>Eukaryota</taxon>
        <taxon>Sar</taxon>
        <taxon>Alveolata</taxon>
        <taxon>Dinophyceae</taxon>
        <taxon>Suessiales</taxon>
        <taxon>Symbiodiniaceae</taxon>
        <taxon>Effrenium</taxon>
    </lineage>
</organism>
<dbReference type="Proteomes" id="UP001178507">
    <property type="component" value="Unassembled WGS sequence"/>
</dbReference>
<comment type="caution">
    <text evidence="5">The sequence shown here is derived from an EMBL/GenBank/DDBJ whole genome shotgun (WGS) entry which is preliminary data.</text>
</comment>
<keyword evidence="3" id="KW-0472">Membrane</keyword>
<proteinExistence type="inferred from homology"/>